<proteinExistence type="inferred from homology"/>
<dbReference type="InterPro" id="IPR011082">
    <property type="entry name" value="Exosome-assoc_fac/DNA_repair"/>
</dbReference>
<protein>
    <recommendedName>
        <fullName evidence="6">Exosome complex protein</fullName>
    </recommendedName>
</protein>
<keyword evidence="3 6" id="KW-0698">rRNA processing</keyword>
<comment type="caution">
    <text evidence="8">The sequence shown here is derived from an EMBL/GenBank/DDBJ whole genome shotgun (WGS) entry which is preliminary data.</text>
</comment>
<organism evidence="8 9">
    <name type="scientific">Stemphylium lycopersici</name>
    <name type="common">Tomato gray leaf spot disease fungus</name>
    <name type="synonym">Thyrospora lycopersici</name>
    <dbReference type="NCBI Taxonomy" id="183478"/>
    <lineage>
        <taxon>Eukaryota</taxon>
        <taxon>Fungi</taxon>
        <taxon>Dikarya</taxon>
        <taxon>Ascomycota</taxon>
        <taxon>Pezizomycotina</taxon>
        <taxon>Dothideomycetes</taxon>
        <taxon>Pleosporomycetidae</taxon>
        <taxon>Pleosporales</taxon>
        <taxon>Pleosporineae</taxon>
        <taxon>Pleosporaceae</taxon>
        <taxon>Stemphylium</taxon>
    </lineage>
</organism>
<dbReference type="GO" id="GO:0000178">
    <property type="term" value="C:exosome (RNase complex)"/>
    <property type="evidence" value="ECO:0007669"/>
    <property type="project" value="TreeGrafter"/>
</dbReference>
<evidence type="ECO:0000256" key="6">
    <source>
        <dbReference type="RuleBase" id="RU368003"/>
    </source>
</evidence>
<dbReference type="GO" id="GO:0000460">
    <property type="term" value="P:maturation of 5.8S rRNA"/>
    <property type="evidence" value="ECO:0007669"/>
    <property type="project" value="TreeGrafter"/>
</dbReference>
<dbReference type="GO" id="GO:0005730">
    <property type="term" value="C:nucleolus"/>
    <property type="evidence" value="ECO:0007669"/>
    <property type="project" value="TreeGrafter"/>
</dbReference>
<evidence type="ECO:0000256" key="3">
    <source>
        <dbReference type="ARBA" id="ARBA00022552"/>
    </source>
</evidence>
<feature type="compositionally biased region" description="Basic residues" evidence="7">
    <location>
        <begin position="232"/>
        <end position="242"/>
    </location>
</feature>
<feature type="region of interest" description="Disordered" evidence="7">
    <location>
        <begin position="132"/>
        <end position="395"/>
    </location>
</feature>
<comment type="subcellular location">
    <subcellularLocation>
        <location evidence="1 6">Nucleus</location>
    </subcellularLocation>
</comment>
<dbReference type="InterPro" id="IPR007146">
    <property type="entry name" value="Sas10/Utp3/C1D"/>
</dbReference>
<dbReference type="Pfam" id="PF04000">
    <property type="entry name" value="Sas10_Utp3"/>
    <property type="match status" value="1"/>
</dbReference>
<feature type="compositionally biased region" description="Basic residues" evidence="7">
    <location>
        <begin position="275"/>
        <end position="290"/>
    </location>
</feature>
<evidence type="ECO:0000313" key="8">
    <source>
        <dbReference type="EMBL" id="RAR08017.1"/>
    </source>
</evidence>
<evidence type="ECO:0000256" key="2">
    <source>
        <dbReference type="ARBA" id="ARBA00009154"/>
    </source>
</evidence>
<sequence length="395" mass="42510">MDPQTDLPDLVEDLEVDIDDLSTALEPLLATPLHTTASSLPLLDKAKLYCLAAYAIESLLFASLTASGVNATEHAVFKEIARLRQYNTKIKEIEDRGIKGSAEGRARLDVAAAGRFIKHGLAGNDKYDLERQERQAKERARAHLKAQQINKKFDDEGKEVKGETLTPKKRGADEVEAQEDYSEEEVLEGMEETAPATKKARVDATESMDLDSEAASSSQASTKKSKKESQSKKAKSKSKPANKAKQNASSTEDDDATELSIAAGSSPPETSTPQPKKRGRPSKKDKKTAAKAKQQQDTETTDAAEQDAATPSTAEVRVTRKRNSRLSTTAQNIDGEEGEEEAMVPTPDRAPKTRSETFNALLDGSMGEKQALRKGKGAGGNGRGGKKAGGKGKGK</sequence>
<evidence type="ECO:0000256" key="5">
    <source>
        <dbReference type="ARBA" id="ARBA00023242"/>
    </source>
</evidence>
<gene>
    <name evidence="8" type="ORF">DDE83_006189</name>
</gene>
<feature type="compositionally biased region" description="Basic and acidic residues" evidence="7">
    <location>
        <begin position="151"/>
        <end position="162"/>
    </location>
</feature>
<dbReference type="Proteomes" id="UP000249619">
    <property type="component" value="Unassembled WGS sequence"/>
</dbReference>
<comment type="similarity">
    <text evidence="2 6">Belongs to the C1D family.</text>
</comment>
<accession>A0A364MZJ4</accession>
<dbReference type="GO" id="GO:0010468">
    <property type="term" value="P:regulation of gene expression"/>
    <property type="evidence" value="ECO:0007669"/>
    <property type="project" value="TreeGrafter"/>
</dbReference>
<keyword evidence="4 6" id="KW-0694">RNA-binding</keyword>
<comment type="function">
    <text evidence="6">Required for exosome-dependent processing of pre-rRNA and small nucleolar RNA (snRNA) precursors. Involved in processing of 35S pre-rRNA at the A0, A1 and A2 sites.</text>
</comment>
<evidence type="ECO:0000256" key="1">
    <source>
        <dbReference type="ARBA" id="ARBA00004123"/>
    </source>
</evidence>
<feature type="compositionally biased region" description="Low complexity" evidence="7">
    <location>
        <begin position="213"/>
        <end position="222"/>
    </location>
</feature>
<dbReference type="GO" id="GO:0003723">
    <property type="term" value="F:RNA binding"/>
    <property type="evidence" value="ECO:0007669"/>
    <property type="project" value="UniProtKB-UniRule"/>
</dbReference>
<dbReference type="AlphaFoldDB" id="A0A364MZJ4"/>
<name>A0A364MZJ4_STELY</name>
<dbReference type="EMBL" id="QGDH01000092">
    <property type="protein sequence ID" value="RAR08017.1"/>
    <property type="molecule type" value="Genomic_DNA"/>
</dbReference>
<feature type="compositionally biased region" description="Basic and acidic residues" evidence="7">
    <location>
        <begin position="132"/>
        <end position="141"/>
    </location>
</feature>
<feature type="compositionally biased region" description="Acidic residues" evidence="7">
    <location>
        <begin position="174"/>
        <end position="191"/>
    </location>
</feature>
<evidence type="ECO:0000313" key="9">
    <source>
        <dbReference type="Proteomes" id="UP000249619"/>
    </source>
</evidence>
<feature type="compositionally biased region" description="Basic residues" evidence="7">
    <location>
        <begin position="384"/>
        <end position="395"/>
    </location>
</feature>
<dbReference type="PANTHER" id="PTHR15341">
    <property type="entry name" value="SUN-COR STEROID HORMONE RECEPTOR CO-REPRESSOR"/>
    <property type="match status" value="1"/>
</dbReference>
<evidence type="ECO:0000256" key="4">
    <source>
        <dbReference type="ARBA" id="ARBA00022884"/>
    </source>
</evidence>
<keyword evidence="5 6" id="KW-0539">Nucleus</keyword>
<dbReference type="OrthoDB" id="1421013at2759"/>
<dbReference type="PANTHER" id="PTHR15341:SF3">
    <property type="entry name" value="NUCLEAR NUCLEIC ACID-BINDING PROTEIN C1D"/>
    <property type="match status" value="1"/>
</dbReference>
<evidence type="ECO:0000256" key="7">
    <source>
        <dbReference type="SAM" id="MobiDB-lite"/>
    </source>
</evidence>
<dbReference type="STRING" id="183478.A0A364MZJ4"/>
<reference evidence="9" key="1">
    <citation type="submission" date="2018-05" db="EMBL/GenBank/DDBJ databases">
        <title>Draft genome sequence of Stemphylium lycopersici strain CIDEFI 213.</title>
        <authorList>
            <person name="Medina R."/>
            <person name="Franco M.E.E."/>
            <person name="Lucentini C.G."/>
            <person name="Saparrat M.C.N."/>
            <person name="Balatti P.A."/>
        </authorList>
    </citation>
    <scope>NUCLEOTIDE SEQUENCE [LARGE SCALE GENOMIC DNA]</scope>
    <source>
        <strain evidence="9">CIDEFI 213</strain>
    </source>
</reference>
<keyword evidence="9" id="KW-1185">Reference proteome</keyword>
<dbReference type="GO" id="GO:0003677">
    <property type="term" value="F:DNA binding"/>
    <property type="evidence" value="ECO:0007669"/>
    <property type="project" value="TreeGrafter"/>
</dbReference>